<feature type="non-terminal residue" evidence="1">
    <location>
        <position position="1"/>
    </location>
</feature>
<evidence type="ECO:0000313" key="1">
    <source>
        <dbReference type="EMBL" id="MBN3314151.1"/>
    </source>
</evidence>
<name>A0A8J7NJT1_ATRSP</name>
<keyword evidence="2" id="KW-1185">Reference proteome</keyword>
<protein>
    <submittedName>
        <fullName evidence="1">ZBED5 protein</fullName>
    </submittedName>
</protein>
<accession>A0A8J7NJT1</accession>
<dbReference type="PANTHER" id="PTHR45913:SF19">
    <property type="entry name" value="LOW QUALITY PROTEIN: ZINC FINGER BED DOMAIN-CONTAINING PROTEIN 5-LIKE"/>
    <property type="match status" value="1"/>
</dbReference>
<evidence type="ECO:0000313" key="2">
    <source>
        <dbReference type="Proteomes" id="UP000736164"/>
    </source>
</evidence>
<dbReference type="AlphaFoldDB" id="A0A8J7NJT1"/>
<sequence>TVTEKATEASYIVSYPIAHAGKVHTIAEKLVRPKSAKQISAVPLSNDTVACRIKDLALDVRYQYQQSLKNDLLLCEPLPTNTTGVEIFNMLNNFLEKNEIQWENCEGNGGNNSRTDSKRVGYTAVKLGGCVAPQRIISRHNVSYHIVMIIVSGITARWS</sequence>
<dbReference type="EMBL" id="JAAWVO010014402">
    <property type="protein sequence ID" value="MBN3314151.1"/>
    <property type="molecule type" value="Genomic_DNA"/>
</dbReference>
<feature type="non-terminal residue" evidence="1">
    <location>
        <position position="159"/>
    </location>
</feature>
<comment type="caution">
    <text evidence="1">The sequence shown here is derived from an EMBL/GenBank/DDBJ whole genome shotgun (WGS) entry which is preliminary data.</text>
</comment>
<gene>
    <name evidence="1" type="primary">Zbed5_7</name>
    <name evidence="1" type="ORF">GTO95_0012661</name>
</gene>
<proteinExistence type="predicted"/>
<organism evidence="1 2">
    <name type="scientific">Atractosteus spatula</name>
    <name type="common">Alligator gar</name>
    <name type="synonym">Lepisosteus spatula</name>
    <dbReference type="NCBI Taxonomy" id="7917"/>
    <lineage>
        <taxon>Eukaryota</taxon>
        <taxon>Metazoa</taxon>
        <taxon>Chordata</taxon>
        <taxon>Craniata</taxon>
        <taxon>Vertebrata</taxon>
        <taxon>Euteleostomi</taxon>
        <taxon>Actinopterygii</taxon>
        <taxon>Neopterygii</taxon>
        <taxon>Holostei</taxon>
        <taxon>Semionotiformes</taxon>
        <taxon>Lepisosteidae</taxon>
        <taxon>Atractosteus</taxon>
    </lineage>
</organism>
<reference evidence="1" key="1">
    <citation type="journal article" date="2021" name="Cell">
        <title>Tracing the genetic footprints of vertebrate landing in non-teleost ray-finned fishes.</title>
        <authorList>
            <person name="Bi X."/>
            <person name="Wang K."/>
            <person name="Yang L."/>
            <person name="Pan H."/>
            <person name="Jiang H."/>
            <person name="Wei Q."/>
            <person name="Fang M."/>
            <person name="Yu H."/>
            <person name="Zhu C."/>
            <person name="Cai Y."/>
            <person name="He Y."/>
            <person name="Gan X."/>
            <person name="Zeng H."/>
            <person name="Yu D."/>
            <person name="Zhu Y."/>
            <person name="Jiang H."/>
            <person name="Qiu Q."/>
            <person name="Yang H."/>
            <person name="Zhang Y.E."/>
            <person name="Wang W."/>
            <person name="Zhu M."/>
            <person name="He S."/>
            <person name="Zhang G."/>
        </authorList>
    </citation>
    <scope>NUCLEOTIDE SEQUENCE</scope>
    <source>
        <strain evidence="1">Allg_001</strain>
    </source>
</reference>
<dbReference type="PANTHER" id="PTHR45913">
    <property type="entry name" value="EPM2A-INTERACTING PROTEIN 1"/>
    <property type="match status" value="1"/>
</dbReference>
<dbReference type="Proteomes" id="UP000736164">
    <property type="component" value="Unassembled WGS sequence"/>
</dbReference>